<comment type="caution">
    <text evidence="3">The sequence shown here is derived from an EMBL/GenBank/DDBJ whole genome shotgun (WGS) entry which is preliminary data.</text>
</comment>
<evidence type="ECO:0000256" key="2">
    <source>
        <dbReference type="HAMAP-Rule" id="MF_01103"/>
    </source>
</evidence>
<name>A0A1S1V7A5_9FIRM</name>
<dbReference type="InterPro" id="IPR009242">
    <property type="entry name" value="DUF896"/>
</dbReference>
<evidence type="ECO:0000313" key="4">
    <source>
        <dbReference type="Proteomes" id="UP000180254"/>
    </source>
</evidence>
<dbReference type="Gene3D" id="1.10.287.540">
    <property type="entry name" value="Helix hairpin bin"/>
    <property type="match status" value="1"/>
</dbReference>
<evidence type="ECO:0000313" key="3">
    <source>
        <dbReference type="EMBL" id="OHW62478.1"/>
    </source>
</evidence>
<gene>
    <name evidence="3" type="ORF">EUAN_10400</name>
</gene>
<proteinExistence type="inferred from homology"/>
<evidence type="ECO:0000256" key="1">
    <source>
        <dbReference type="ARBA" id="ARBA00022490"/>
    </source>
</evidence>
<accession>A0A1S1V7A5</accession>
<dbReference type="STRING" id="39480.EUAN_10400"/>
<comment type="subcellular location">
    <subcellularLocation>
        <location evidence="2">Cytoplasm</location>
    </subcellularLocation>
</comment>
<dbReference type="PANTHER" id="PTHR37300:SF1">
    <property type="entry name" value="UPF0291 PROTEIN YNZC"/>
    <property type="match status" value="1"/>
</dbReference>
<reference evidence="3 4" key="1">
    <citation type="submission" date="2016-09" db="EMBL/GenBank/DDBJ databases">
        <title>Genome sequence of Eubacterium angustum.</title>
        <authorList>
            <person name="Poehlein A."/>
            <person name="Daniel R."/>
        </authorList>
    </citation>
    <scope>NUCLEOTIDE SEQUENCE [LARGE SCALE GENOMIC DNA]</scope>
    <source>
        <strain evidence="3 4">DSM 1989</strain>
    </source>
</reference>
<keyword evidence="1 2" id="KW-0963">Cytoplasm</keyword>
<dbReference type="EMBL" id="MKIE01000003">
    <property type="protein sequence ID" value="OHW62478.1"/>
    <property type="molecule type" value="Genomic_DNA"/>
</dbReference>
<protein>
    <recommendedName>
        <fullName evidence="2">UPF0291 protein EUAN_10400</fullName>
    </recommendedName>
</protein>
<dbReference type="PANTHER" id="PTHR37300">
    <property type="entry name" value="UPF0291 PROTEIN CBO2609/CLC_2481"/>
    <property type="match status" value="1"/>
</dbReference>
<dbReference type="GO" id="GO:0005737">
    <property type="term" value="C:cytoplasm"/>
    <property type="evidence" value="ECO:0007669"/>
    <property type="project" value="UniProtKB-SubCell"/>
</dbReference>
<dbReference type="RefSeq" id="WP_084655734.1">
    <property type="nucleotide sequence ID" value="NZ_MKIE01000003.1"/>
</dbReference>
<dbReference type="Pfam" id="PF05979">
    <property type="entry name" value="DUF896"/>
    <property type="match status" value="1"/>
</dbReference>
<keyword evidence="4" id="KW-1185">Reference proteome</keyword>
<dbReference type="Proteomes" id="UP000180254">
    <property type="component" value="Unassembled WGS sequence"/>
</dbReference>
<organism evidence="3 4">
    <name type="scientific">Andreesenia angusta</name>
    <dbReference type="NCBI Taxonomy" id="39480"/>
    <lineage>
        <taxon>Bacteria</taxon>
        <taxon>Bacillati</taxon>
        <taxon>Bacillota</taxon>
        <taxon>Tissierellia</taxon>
        <taxon>Tissierellales</taxon>
        <taxon>Gottschalkiaceae</taxon>
        <taxon>Andreesenia</taxon>
    </lineage>
</organism>
<dbReference type="AlphaFoldDB" id="A0A1S1V7A5"/>
<comment type="similarity">
    <text evidence="2">Belongs to the UPF0291 family.</text>
</comment>
<dbReference type="HAMAP" id="MF_01103">
    <property type="entry name" value="UPF0291"/>
    <property type="match status" value="1"/>
</dbReference>
<sequence>MISKAKIDRINELSRKSKSGQLTEDEKNEQKRLRAEYILAFRKNLKSQLENIEIVD</sequence>
<dbReference type="SUPFAM" id="SSF158221">
    <property type="entry name" value="YnzC-like"/>
    <property type="match status" value="1"/>
</dbReference>
<dbReference type="OrthoDB" id="390105at2"/>